<dbReference type="Pfam" id="PF03646">
    <property type="entry name" value="FlaG"/>
    <property type="match status" value="1"/>
</dbReference>
<dbReference type="EMBL" id="QNTU01000017">
    <property type="protein sequence ID" value="RBI65494.1"/>
    <property type="molecule type" value="Genomic_DNA"/>
</dbReference>
<dbReference type="PANTHER" id="PTHR37166">
    <property type="entry name" value="PROTEIN FLAG"/>
    <property type="match status" value="1"/>
</dbReference>
<dbReference type="OrthoDB" id="5741693at2"/>
<keyword evidence="2" id="KW-1185">Reference proteome</keyword>
<proteinExistence type="predicted"/>
<dbReference type="AlphaFoldDB" id="A0A365TIR9"/>
<gene>
    <name evidence="1" type="ORF">DQ400_17905</name>
</gene>
<reference evidence="2" key="1">
    <citation type="submission" date="2018-06" db="EMBL/GenBank/DDBJ databases">
        <title>Whole genome sequencing of four bacterial strains from South Shetland trench revealing bio-synthetic gene clusters.</title>
        <authorList>
            <person name="Abdel-Mageed W.M."/>
            <person name="Lehri B."/>
            <person name="Jarmusch S."/>
            <person name="Miranda K."/>
            <person name="Goodfellow M."/>
            <person name="Jaspars M."/>
            <person name="Karlyshev A.V."/>
        </authorList>
    </citation>
    <scope>NUCLEOTIDE SEQUENCE [LARGE SCALE GENOMIC DNA]</scope>
    <source>
        <strain evidence="2">SST4</strain>
    </source>
</reference>
<keyword evidence="1" id="KW-0969">Cilium</keyword>
<protein>
    <submittedName>
        <fullName evidence="1">Flagellar protein</fullName>
    </submittedName>
</protein>
<evidence type="ECO:0000313" key="1">
    <source>
        <dbReference type="EMBL" id="RBI65494.1"/>
    </source>
</evidence>
<accession>A0A365TIR9</accession>
<dbReference type="SUPFAM" id="SSF160214">
    <property type="entry name" value="FlaG-like"/>
    <property type="match status" value="1"/>
</dbReference>
<dbReference type="Gene3D" id="3.30.160.170">
    <property type="entry name" value="FlaG-like"/>
    <property type="match status" value="1"/>
</dbReference>
<dbReference type="RefSeq" id="WP_113271029.1">
    <property type="nucleotide sequence ID" value="NZ_QNTU01000017.1"/>
</dbReference>
<evidence type="ECO:0000313" key="2">
    <source>
        <dbReference type="Proteomes" id="UP000252204"/>
    </source>
</evidence>
<dbReference type="InterPro" id="IPR005186">
    <property type="entry name" value="FlaG"/>
</dbReference>
<comment type="caution">
    <text evidence="1">The sequence shown here is derived from an EMBL/GenBank/DDBJ whole genome shotgun (WGS) entry which is preliminary data.</text>
</comment>
<sequence>MSSLPTEATTLLSSTLANLNPSQRLEKTLAQLAPTNAPLNHADKDERKISGGELIEPIQRINEAMRPRGLEFELSEDTSRVITRVVDRESGEVIRQIPAEEVLKIAERLEEMQGQIISLEA</sequence>
<dbReference type="Proteomes" id="UP000252204">
    <property type="component" value="Unassembled WGS sequence"/>
</dbReference>
<keyword evidence="1" id="KW-0282">Flagellum</keyword>
<dbReference type="InterPro" id="IPR035924">
    <property type="entry name" value="FlaG-like_sf"/>
</dbReference>
<name>A0A365TIR9_9GAMM</name>
<dbReference type="PANTHER" id="PTHR37166:SF1">
    <property type="entry name" value="PROTEIN FLAG"/>
    <property type="match status" value="1"/>
</dbReference>
<keyword evidence="1" id="KW-0966">Cell projection</keyword>
<organism evidence="1 2">
    <name type="scientific">Vreelandella sulfidaeris</name>
    <dbReference type="NCBI Taxonomy" id="115553"/>
    <lineage>
        <taxon>Bacteria</taxon>
        <taxon>Pseudomonadati</taxon>
        <taxon>Pseudomonadota</taxon>
        <taxon>Gammaproteobacteria</taxon>
        <taxon>Oceanospirillales</taxon>
        <taxon>Halomonadaceae</taxon>
        <taxon>Vreelandella</taxon>
    </lineage>
</organism>